<evidence type="ECO:0000256" key="2">
    <source>
        <dbReference type="ARBA" id="ARBA00022857"/>
    </source>
</evidence>
<accession>A0ABR4IDH3</accession>
<dbReference type="PANTHER" id="PTHR24320">
    <property type="entry name" value="RETINOL DEHYDROGENASE"/>
    <property type="match status" value="1"/>
</dbReference>
<comment type="similarity">
    <text evidence="1">Belongs to the short-chain dehydrogenases/reductases (SDR) family.</text>
</comment>
<evidence type="ECO:0000313" key="5">
    <source>
        <dbReference type="Proteomes" id="UP001610335"/>
    </source>
</evidence>
<keyword evidence="2" id="KW-0521">NADP</keyword>
<dbReference type="PRINTS" id="PR00081">
    <property type="entry name" value="GDHRDH"/>
</dbReference>
<evidence type="ECO:0000256" key="1">
    <source>
        <dbReference type="ARBA" id="ARBA00006484"/>
    </source>
</evidence>
<name>A0ABR4IDH3_9EURO</name>
<protein>
    <submittedName>
        <fullName evidence="4">Uncharacterized protein</fullName>
    </submittedName>
</protein>
<sequence length="297" mass="33136">MCSYFIPRFRPWSFPGRLVKTPVLPPSLDLAGQTGIITGGYTGLGYKSADNLLSHNLSRLIITVPDWKVAREATANLANLHPHANIEVWFLDMLCYTSIQHFIWKCDTILDRIDFVILSAGILSDNFIINTSTNHETTFQVNYLSTVLLTILLLPVLKSKNIPNKPARITLIGSSLALSAKFPEQRSNTLISAFDNKGYWEIADRYSTTKLLLLMFIVKLKSYVDSDEVVVNVVNPGLMQNEGLDQWVIKTNFGDEVGPMANELKIEPGASTFHDAACLKLKTTTHGTWLSSWGVHP</sequence>
<dbReference type="EMBL" id="JBFXLS010000034">
    <property type="protein sequence ID" value="KAL2825790.1"/>
    <property type="molecule type" value="Genomic_DNA"/>
</dbReference>
<dbReference type="Proteomes" id="UP001610335">
    <property type="component" value="Unassembled WGS sequence"/>
</dbReference>
<gene>
    <name evidence="4" type="ORF">BDW59DRAFT_161460</name>
</gene>
<evidence type="ECO:0000313" key="4">
    <source>
        <dbReference type="EMBL" id="KAL2825790.1"/>
    </source>
</evidence>
<proteinExistence type="inferred from homology"/>
<dbReference type="InterPro" id="IPR002347">
    <property type="entry name" value="SDR_fam"/>
</dbReference>
<dbReference type="Pfam" id="PF00106">
    <property type="entry name" value="adh_short"/>
    <property type="match status" value="1"/>
</dbReference>
<reference evidence="4 5" key="1">
    <citation type="submission" date="2024-07" db="EMBL/GenBank/DDBJ databases">
        <title>Section-level genome sequencing and comparative genomics of Aspergillus sections Usti and Cavernicolus.</title>
        <authorList>
            <consortium name="Lawrence Berkeley National Laboratory"/>
            <person name="Nybo J.L."/>
            <person name="Vesth T.C."/>
            <person name="Theobald S."/>
            <person name="Frisvad J.C."/>
            <person name="Larsen T.O."/>
            <person name="Kjaerboelling I."/>
            <person name="Rothschild-Mancinelli K."/>
            <person name="Lyhne E.K."/>
            <person name="Kogle M.E."/>
            <person name="Barry K."/>
            <person name="Clum A."/>
            <person name="Na H."/>
            <person name="Ledsgaard L."/>
            <person name="Lin J."/>
            <person name="Lipzen A."/>
            <person name="Kuo A."/>
            <person name="Riley R."/>
            <person name="Mondo S."/>
            <person name="LaButti K."/>
            <person name="Haridas S."/>
            <person name="Pangalinan J."/>
            <person name="Salamov A.A."/>
            <person name="Simmons B.A."/>
            <person name="Magnuson J.K."/>
            <person name="Chen J."/>
            <person name="Drula E."/>
            <person name="Henrissat B."/>
            <person name="Wiebenga A."/>
            <person name="Lubbers R.J."/>
            <person name="Gomes A.C."/>
            <person name="Makela M.R."/>
            <person name="Stajich J."/>
            <person name="Grigoriev I.V."/>
            <person name="Mortensen U.H."/>
            <person name="De vries R.P."/>
            <person name="Baker S.E."/>
            <person name="Andersen M.R."/>
        </authorList>
    </citation>
    <scope>NUCLEOTIDE SEQUENCE [LARGE SCALE GENOMIC DNA]</scope>
    <source>
        <strain evidence="4 5">CBS 600.67</strain>
    </source>
</reference>
<dbReference type="PANTHER" id="PTHR24320:SF152">
    <property type="entry name" value="SHORT-CHAIN DEHYDROGENASE_REDUCTASE FAMILY PROTEIN"/>
    <property type="match status" value="1"/>
</dbReference>
<evidence type="ECO:0000256" key="3">
    <source>
        <dbReference type="ARBA" id="ARBA00023002"/>
    </source>
</evidence>
<keyword evidence="3" id="KW-0560">Oxidoreductase</keyword>
<organism evidence="4 5">
    <name type="scientific">Aspergillus cavernicola</name>
    <dbReference type="NCBI Taxonomy" id="176166"/>
    <lineage>
        <taxon>Eukaryota</taxon>
        <taxon>Fungi</taxon>
        <taxon>Dikarya</taxon>
        <taxon>Ascomycota</taxon>
        <taxon>Pezizomycotina</taxon>
        <taxon>Eurotiomycetes</taxon>
        <taxon>Eurotiomycetidae</taxon>
        <taxon>Eurotiales</taxon>
        <taxon>Aspergillaceae</taxon>
        <taxon>Aspergillus</taxon>
        <taxon>Aspergillus subgen. Nidulantes</taxon>
    </lineage>
</organism>
<dbReference type="SUPFAM" id="SSF51735">
    <property type="entry name" value="NAD(P)-binding Rossmann-fold domains"/>
    <property type="match status" value="1"/>
</dbReference>
<dbReference type="Gene3D" id="3.40.50.720">
    <property type="entry name" value="NAD(P)-binding Rossmann-like Domain"/>
    <property type="match status" value="1"/>
</dbReference>
<comment type="caution">
    <text evidence="4">The sequence shown here is derived from an EMBL/GenBank/DDBJ whole genome shotgun (WGS) entry which is preliminary data.</text>
</comment>
<keyword evidence="5" id="KW-1185">Reference proteome</keyword>
<dbReference type="InterPro" id="IPR036291">
    <property type="entry name" value="NAD(P)-bd_dom_sf"/>
</dbReference>